<keyword evidence="4" id="KW-1185">Reference proteome</keyword>
<reference evidence="3 4" key="1">
    <citation type="journal article" date="2018" name="Mol. Plant">
        <title>The genome of Artemisia annua provides insight into the evolution of Asteraceae family and artemisinin biosynthesis.</title>
        <authorList>
            <person name="Shen Q."/>
            <person name="Zhang L."/>
            <person name="Liao Z."/>
            <person name="Wang S."/>
            <person name="Yan T."/>
            <person name="Shi P."/>
            <person name="Liu M."/>
            <person name="Fu X."/>
            <person name="Pan Q."/>
            <person name="Wang Y."/>
            <person name="Lv Z."/>
            <person name="Lu X."/>
            <person name="Zhang F."/>
            <person name="Jiang W."/>
            <person name="Ma Y."/>
            <person name="Chen M."/>
            <person name="Hao X."/>
            <person name="Li L."/>
            <person name="Tang Y."/>
            <person name="Lv G."/>
            <person name="Zhou Y."/>
            <person name="Sun X."/>
            <person name="Brodelius P.E."/>
            <person name="Rose J.K.C."/>
            <person name="Tang K."/>
        </authorList>
    </citation>
    <scope>NUCLEOTIDE SEQUENCE [LARGE SCALE GENOMIC DNA]</scope>
    <source>
        <strain evidence="4">cv. Huhao1</strain>
        <tissue evidence="3">Leaf</tissue>
    </source>
</reference>
<dbReference type="InterPro" id="IPR002885">
    <property type="entry name" value="PPR_rpt"/>
</dbReference>
<proteinExistence type="predicted"/>
<dbReference type="PANTHER" id="PTHR47932">
    <property type="entry name" value="ATPASE EXPRESSION PROTEIN 3"/>
    <property type="match status" value="1"/>
</dbReference>
<dbReference type="EMBL" id="PKPP01003709">
    <property type="protein sequence ID" value="PWA68083.1"/>
    <property type="molecule type" value="Genomic_DNA"/>
</dbReference>
<dbReference type="AlphaFoldDB" id="A0A2U1N3K7"/>
<dbReference type="Pfam" id="PF12854">
    <property type="entry name" value="PPR_1"/>
    <property type="match status" value="1"/>
</dbReference>
<dbReference type="GO" id="GO:0003729">
    <property type="term" value="F:mRNA binding"/>
    <property type="evidence" value="ECO:0007669"/>
    <property type="project" value="TreeGrafter"/>
</dbReference>
<organism evidence="3 4">
    <name type="scientific">Artemisia annua</name>
    <name type="common">Sweet wormwood</name>
    <dbReference type="NCBI Taxonomy" id="35608"/>
    <lineage>
        <taxon>Eukaryota</taxon>
        <taxon>Viridiplantae</taxon>
        <taxon>Streptophyta</taxon>
        <taxon>Embryophyta</taxon>
        <taxon>Tracheophyta</taxon>
        <taxon>Spermatophyta</taxon>
        <taxon>Magnoliopsida</taxon>
        <taxon>eudicotyledons</taxon>
        <taxon>Gunneridae</taxon>
        <taxon>Pentapetalae</taxon>
        <taxon>asterids</taxon>
        <taxon>campanulids</taxon>
        <taxon>Asterales</taxon>
        <taxon>Asteraceae</taxon>
        <taxon>Asteroideae</taxon>
        <taxon>Anthemideae</taxon>
        <taxon>Artemisiinae</taxon>
        <taxon>Artemisia</taxon>
    </lineage>
</organism>
<feature type="repeat" description="PPR" evidence="2">
    <location>
        <begin position="190"/>
        <end position="224"/>
    </location>
</feature>
<dbReference type="PANTHER" id="PTHR47932:SF7">
    <property type="entry name" value="PENTATRICOPEPTIDE (PPR) REPEAT PROTEIN"/>
    <property type="match status" value="1"/>
</dbReference>
<evidence type="ECO:0000256" key="1">
    <source>
        <dbReference type="ARBA" id="ARBA00022737"/>
    </source>
</evidence>
<dbReference type="Proteomes" id="UP000245207">
    <property type="component" value="Unassembled WGS sequence"/>
</dbReference>
<feature type="repeat" description="PPR" evidence="2">
    <location>
        <begin position="364"/>
        <end position="398"/>
    </location>
</feature>
<gene>
    <name evidence="3" type="ORF">CTI12_AA311520</name>
</gene>
<dbReference type="Gene3D" id="1.25.40.10">
    <property type="entry name" value="Tetratricopeptide repeat domain"/>
    <property type="match status" value="4"/>
</dbReference>
<evidence type="ECO:0000256" key="2">
    <source>
        <dbReference type="PROSITE-ProRule" id="PRU00708"/>
    </source>
</evidence>
<feature type="repeat" description="PPR" evidence="2">
    <location>
        <begin position="399"/>
        <end position="431"/>
    </location>
</feature>
<dbReference type="InterPro" id="IPR011990">
    <property type="entry name" value="TPR-like_helical_dom_sf"/>
</dbReference>
<feature type="repeat" description="PPR" evidence="2">
    <location>
        <begin position="225"/>
        <end position="259"/>
    </location>
</feature>
<evidence type="ECO:0000313" key="4">
    <source>
        <dbReference type="Proteomes" id="UP000245207"/>
    </source>
</evidence>
<protein>
    <submittedName>
        <fullName evidence="3">Tetratricopeptide-like helical domain-containing protein</fullName>
    </submittedName>
</protein>
<evidence type="ECO:0000313" key="3">
    <source>
        <dbReference type="EMBL" id="PWA68083.1"/>
    </source>
</evidence>
<sequence>MCAIGAPVSDYTANLAILSYHHLGHTKYGFTVLGSCFKRGIVPQVETYNTLIETFIGIDKTHEAETLFKKFIKNQLSCEPNIITYQAMIKGLCKIGNNFMAVGLLRLMDSRLGTNCKHIILLYNTLIDSFCKDKMIDDASMLFKEMVSNKNITPDVNTYNSFIYAFSKLGRWDEVTRMLKQMKDQHICLDMNTFHIIIDTLCKQGKIKEAKDVIDIMVDSGRYLDIVIFNSLIDGYSLLGDMTEARSIFDLLHYRRVFPNYDTYNKLFFGYYNNFMAADARSLHFHMLHMGSETNKVFDCLHVLGRCLEKAGQHSLGGSKITEFEERFRKYLKGNHNCPLEDSLDFEDSWALFRFMDENKLNSNIDVYNILIDRASKCLKFDTARHLFHDLIVKGLKPDTKTYTVMISLFCQGGMLKEAKQLLLKWKRCSY</sequence>
<accession>A0A2U1N3K7</accession>
<dbReference type="OrthoDB" id="185373at2759"/>
<comment type="caution">
    <text evidence="3">The sequence shown here is derived from an EMBL/GenBank/DDBJ whole genome shotgun (WGS) entry which is preliminary data.</text>
</comment>
<feature type="repeat" description="PPR" evidence="2">
    <location>
        <begin position="155"/>
        <end position="189"/>
    </location>
</feature>
<feature type="repeat" description="PPR" evidence="2">
    <location>
        <begin position="119"/>
        <end position="149"/>
    </location>
</feature>
<name>A0A2U1N3K7_ARTAN</name>
<dbReference type="Pfam" id="PF13041">
    <property type="entry name" value="PPR_2"/>
    <property type="match status" value="4"/>
</dbReference>
<dbReference type="NCBIfam" id="TIGR00756">
    <property type="entry name" value="PPR"/>
    <property type="match status" value="6"/>
</dbReference>
<keyword evidence="1" id="KW-0677">Repeat</keyword>
<dbReference type="PROSITE" id="PS51375">
    <property type="entry name" value="PPR"/>
    <property type="match status" value="6"/>
</dbReference>